<feature type="domain" description="GGDEF" evidence="11">
    <location>
        <begin position="456"/>
        <end position="587"/>
    </location>
</feature>
<evidence type="ECO:0000259" key="9">
    <source>
        <dbReference type="PROSITE" id="PS50112"/>
    </source>
</evidence>
<keyword evidence="13" id="KW-1185">Reference proteome</keyword>
<dbReference type="CDD" id="cd01949">
    <property type="entry name" value="GGDEF"/>
    <property type="match status" value="1"/>
</dbReference>
<dbReference type="Pfam" id="PF00990">
    <property type="entry name" value="GGDEF"/>
    <property type="match status" value="1"/>
</dbReference>
<accession>A0ABY2QHW4</accession>
<evidence type="ECO:0000256" key="3">
    <source>
        <dbReference type="ARBA" id="ARBA00022475"/>
    </source>
</evidence>
<dbReference type="InterPro" id="IPR035965">
    <property type="entry name" value="PAS-like_dom_sf"/>
</dbReference>
<proteinExistence type="predicted"/>
<keyword evidence="5 8" id="KW-1133">Transmembrane helix</keyword>
<feature type="transmembrane region" description="Helical" evidence="8">
    <location>
        <begin position="12"/>
        <end position="30"/>
    </location>
</feature>
<evidence type="ECO:0000256" key="7">
    <source>
        <dbReference type="ARBA" id="ARBA00034247"/>
    </source>
</evidence>
<feature type="transmembrane region" description="Helical" evidence="8">
    <location>
        <begin position="117"/>
        <end position="140"/>
    </location>
</feature>
<dbReference type="RefSeq" id="WP_136451098.1">
    <property type="nucleotide sequence ID" value="NZ_SSTI01000004.1"/>
</dbReference>
<comment type="catalytic activity">
    <reaction evidence="7">
        <text>2 GTP = 3',3'-c-di-GMP + 2 diphosphate</text>
        <dbReference type="Rhea" id="RHEA:24898"/>
        <dbReference type="ChEBI" id="CHEBI:33019"/>
        <dbReference type="ChEBI" id="CHEBI:37565"/>
        <dbReference type="ChEBI" id="CHEBI:58805"/>
        <dbReference type="EC" id="2.7.7.65"/>
    </reaction>
</comment>
<dbReference type="InterPro" id="IPR000160">
    <property type="entry name" value="GGDEF_dom"/>
</dbReference>
<dbReference type="InterPro" id="IPR001610">
    <property type="entry name" value="PAC"/>
</dbReference>
<evidence type="ECO:0000313" key="12">
    <source>
        <dbReference type="EMBL" id="THG40400.1"/>
    </source>
</evidence>
<dbReference type="Pfam" id="PF08448">
    <property type="entry name" value="PAS_4"/>
    <property type="match status" value="1"/>
</dbReference>
<evidence type="ECO:0000256" key="2">
    <source>
        <dbReference type="ARBA" id="ARBA00012528"/>
    </source>
</evidence>
<dbReference type="NCBIfam" id="TIGR00254">
    <property type="entry name" value="GGDEF"/>
    <property type="match status" value="1"/>
</dbReference>
<dbReference type="NCBIfam" id="TIGR00229">
    <property type="entry name" value="sensory_box"/>
    <property type="match status" value="1"/>
</dbReference>
<evidence type="ECO:0000259" key="11">
    <source>
        <dbReference type="PROSITE" id="PS50887"/>
    </source>
</evidence>
<feature type="domain" description="PAC" evidence="10">
    <location>
        <begin position="376"/>
        <end position="428"/>
    </location>
</feature>
<keyword evidence="3" id="KW-1003">Cell membrane</keyword>
<dbReference type="InterPro" id="IPR013656">
    <property type="entry name" value="PAS_4"/>
</dbReference>
<feature type="transmembrane region" description="Helical" evidence="8">
    <location>
        <begin position="36"/>
        <end position="55"/>
    </location>
</feature>
<dbReference type="SMART" id="SM00086">
    <property type="entry name" value="PAC"/>
    <property type="match status" value="1"/>
</dbReference>
<evidence type="ECO:0000256" key="1">
    <source>
        <dbReference type="ARBA" id="ARBA00004651"/>
    </source>
</evidence>
<dbReference type="Proteomes" id="UP000308038">
    <property type="component" value="Unassembled WGS sequence"/>
</dbReference>
<dbReference type="InterPro" id="IPR050469">
    <property type="entry name" value="Diguanylate_Cyclase"/>
</dbReference>
<evidence type="ECO:0000256" key="6">
    <source>
        <dbReference type="ARBA" id="ARBA00023136"/>
    </source>
</evidence>
<comment type="subcellular location">
    <subcellularLocation>
        <location evidence="1">Cell membrane</location>
        <topology evidence="1">Multi-pass membrane protein</topology>
    </subcellularLocation>
</comment>
<dbReference type="SMART" id="SM00091">
    <property type="entry name" value="PAS"/>
    <property type="match status" value="1"/>
</dbReference>
<feature type="domain" description="PAS" evidence="9">
    <location>
        <begin position="302"/>
        <end position="372"/>
    </location>
</feature>
<feature type="transmembrane region" description="Helical" evidence="8">
    <location>
        <begin position="85"/>
        <end position="105"/>
    </location>
</feature>
<dbReference type="PANTHER" id="PTHR45138:SF9">
    <property type="entry name" value="DIGUANYLATE CYCLASE DGCM-RELATED"/>
    <property type="match status" value="1"/>
</dbReference>
<feature type="transmembrane region" description="Helical" evidence="8">
    <location>
        <begin position="190"/>
        <end position="209"/>
    </location>
</feature>
<sequence length="587" mass="63435">MEDDRTSRWAQALRLGCGYFILAAGTLALTRFDGGVAFLWIATALLTARLTVLPAREWGPPIAACFAASVATSAIWGFGGATVVPLATINMLESAIGATFLRRLVHREEVLNSHRWLIVFIAANGIAAPLLTAVLAGVTVSATLGEPFLGNALHWYNGHALGTLAFMPIFMLCMDGQAARMVQRMKGRKLLEMGALLALVAVVSAITFVQSTAPLLFLPMLPVVLATFRGGALSSAASIVILTLIGGFATLNGHGPVALSDAPLGARMQFLQLYIACTMLTILPATAELQQRARLFRRLSESEARYRILTESSTDIVVNIDRHGRLQFVSASIRQVNGRDPETLIGKPISALLKSDDLARAQTLFRQIMDDPEMIGVQEFRGQTRDGEDRWYETHSRAVVDVAGTVTGIVCSVRDVTHRKAAEERLARAALTDPLTGLINRRGLDEELEKRLASGAGGCVALLDLDHFKQVNDTYGHAAGDEVLRRFATLARSSIRDQDIIARLGGEEFAIILPDATINQAHLVCDRVRRAIGDARVRVDDNVIGITVSGGVATYRGHQTASDVLRNADRALYRAKNTGRDRLATAA</sequence>
<evidence type="ECO:0000313" key="13">
    <source>
        <dbReference type="Proteomes" id="UP000308038"/>
    </source>
</evidence>
<evidence type="ECO:0000256" key="4">
    <source>
        <dbReference type="ARBA" id="ARBA00022692"/>
    </source>
</evidence>
<dbReference type="InterPro" id="IPR007895">
    <property type="entry name" value="MASE1"/>
</dbReference>
<dbReference type="PROSITE" id="PS50887">
    <property type="entry name" value="GGDEF"/>
    <property type="match status" value="1"/>
</dbReference>
<protein>
    <recommendedName>
        <fullName evidence="2">diguanylate cyclase</fullName>
        <ecNumber evidence="2">2.7.7.65</ecNumber>
    </recommendedName>
</protein>
<feature type="transmembrane region" description="Helical" evidence="8">
    <location>
        <begin position="160"/>
        <end position="178"/>
    </location>
</feature>
<dbReference type="InterPro" id="IPR000700">
    <property type="entry name" value="PAS-assoc_C"/>
</dbReference>
<keyword evidence="4 8" id="KW-0812">Transmembrane</keyword>
<name>A0ABY2QHW4_9SPHN</name>
<evidence type="ECO:0000259" key="10">
    <source>
        <dbReference type="PROSITE" id="PS50113"/>
    </source>
</evidence>
<gene>
    <name evidence="12" type="ORF">E5988_06095</name>
</gene>
<dbReference type="SUPFAM" id="SSF55785">
    <property type="entry name" value="PYP-like sensor domain (PAS domain)"/>
    <property type="match status" value="1"/>
</dbReference>
<dbReference type="CDD" id="cd00130">
    <property type="entry name" value="PAS"/>
    <property type="match status" value="1"/>
</dbReference>
<feature type="transmembrane region" description="Helical" evidence="8">
    <location>
        <begin position="271"/>
        <end position="289"/>
    </location>
</feature>
<comment type="caution">
    <text evidence="12">The sequence shown here is derived from an EMBL/GenBank/DDBJ whole genome shotgun (WGS) entry which is preliminary data.</text>
</comment>
<dbReference type="PROSITE" id="PS50113">
    <property type="entry name" value="PAC"/>
    <property type="match status" value="1"/>
</dbReference>
<dbReference type="SUPFAM" id="SSF55073">
    <property type="entry name" value="Nucleotide cyclase"/>
    <property type="match status" value="1"/>
</dbReference>
<evidence type="ECO:0000256" key="8">
    <source>
        <dbReference type="SAM" id="Phobius"/>
    </source>
</evidence>
<dbReference type="EC" id="2.7.7.65" evidence="2"/>
<dbReference type="PANTHER" id="PTHR45138">
    <property type="entry name" value="REGULATORY COMPONENTS OF SENSORY TRANSDUCTION SYSTEM"/>
    <property type="match status" value="1"/>
</dbReference>
<dbReference type="Pfam" id="PF05231">
    <property type="entry name" value="MASE1"/>
    <property type="match status" value="1"/>
</dbReference>
<dbReference type="Gene3D" id="3.30.70.270">
    <property type="match status" value="1"/>
</dbReference>
<dbReference type="InterPro" id="IPR000014">
    <property type="entry name" value="PAS"/>
</dbReference>
<dbReference type="EMBL" id="SSTI01000004">
    <property type="protein sequence ID" value="THG40400.1"/>
    <property type="molecule type" value="Genomic_DNA"/>
</dbReference>
<dbReference type="InterPro" id="IPR043128">
    <property type="entry name" value="Rev_trsase/Diguanyl_cyclase"/>
</dbReference>
<dbReference type="PROSITE" id="PS50112">
    <property type="entry name" value="PAS"/>
    <property type="match status" value="1"/>
</dbReference>
<reference evidence="12 13" key="1">
    <citation type="submission" date="2019-04" db="EMBL/GenBank/DDBJ databases">
        <title>Microbes associate with the intestines of laboratory mice.</title>
        <authorList>
            <person name="Navarre W."/>
            <person name="Wong E."/>
            <person name="Huang K.C."/>
            <person name="Tropini C."/>
            <person name="Ng K."/>
            <person name="Yu B."/>
        </authorList>
    </citation>
    <scope>NUCLEOTIDE SEQUENCE [LARGE SCALE GENOMIC DNA]</scope>
    <source>
        <strain evidence="12 13">NM83_B4-11</strain>
    </source>
</reference>
<dbReference type="Gene3D" id="3.30.450.20">
    <property type="entry name" value="PAS domain"/>
    <property type="match status" value="1"/>
</dbReference>
<organism evidence="12 13">
    <name type="scientific">Sphingomonas olei</name>
    <dbReference type="NCBI Taxonomy" id="1886787"/>
    <lineage>
        <taxon>Bacteria</taxon>
        <taxon>Pseudomonadati</taxon>
        <taxon>Pseudomonadota</taxon>
        <taxon>Alphaproteobacteria</taxon>
        <taxon>Sphingomonadales</taxon>
        <taxon>Sphingomonadaceae</taxon>
        <taxon>Sphingomonas</taxon>
    </lineage>
</organism>
<evidence type="ECO:0000256" key="5">
    <source>
        <dbReference type="ARBA" id="ARBA00022989"/>
    </source>
</evidence>
<dbReference type="InterPro" id="IPR029787">
    <property type="entry name" value="Nucleotide_cyclase"/>
</dbReference>
<keyword evidence="6 8" id="KW-0472">Membrane</keyword>
<dbReference type="SMART" id="SM00267">
    <property type="entry name" value="GGDEF"/>
    <property type="match status" value="1"/>
</dbReference>